<gene>
    <name evidence="3" type="ORF">BJP25_23410</name>
</gene>
<accession>A0A1Q9LJU7</accession>
<evidence type="ECO:0000313" key="4">
    <source>
        <dbReference type="Proteomes" id="UP000186040"/>
    </source>
</evidence>
<evidence type="ECO:0000313" key="3">
    <source>
        <dbReference type="EMBL" id="OLR92265.1"/>
    </source>
</evidence>
<keyword evidence="1" id="KW-0472">Membrane</keyword>
<dbReference type="RefSeq" id="WP_075976156.1">
    <property type="nucleotide sequence ID" value="NZ_MKQR01000017.1"/>
</dbReference>
<keyword evidence="2" id="KW-0732">Signal</keyword>
<protein>
    <recommendedName>
        <fullName evidence="5">DUF11 domain-containing protein</fullName>
    </recommendedName>
</protein>
<organism evidence="3 4">
    <name type="scientific">Actinokineospora bangkokensis</name>
    <dbReference type="NCBI Taxonomy" id="1193682"/>
    <lineage>
        <taxon>Bacteria</taxon>
        <taxon>Bacillati</taxon>
        <taxon>Actinomycetota</taxon>
        <taxon>Actinomycetes</taxon>
        <taxon>Pseudonocardiales</taxon>
        <taxon>Pseudonocardiaceae</taxon>
        <taxon>Actinokineospora</taxon>
    </lineage>
</organism>
<comment type="caution">
    <text evidence="3">The sequence shown here is derived from an EMBL/GenBank/DDBJ whole genome shotgun (WGS) entry which is preliminary data.</text>
</comment>
<sequence>MRPHLPALLTTAALLHTATWAPAAATPEPALTITMTDDTAETSEGTPLDYKITLTNPAAEERAADVELTLPVGAKATEVRDGGTAPEPWFAHWSLTIPANGTSTVSASFQAGAPRPDSKGYTATACTVRNYARLLCATDINQVPGAPDIHAVAGKASTEDGGPPVLIPIGVGVLVALGAGLLLHARTRSTP</sequence>
<feature type="transmembrane region" description="Helical" evidence="1">
    <location>
        <begin position="165"/>
        <end position="185"/>
    </location>
</feature>
<keyword evidence="1" id="KW-0812">Transmembrane</keyword>
<feature type="chain" id="PRO_5012773866" description="DUF11 domain-containing protein" evidence="2">
    <location>
        <begin position="24"/>
        <end position="191"/>
    </location>
</feature>
<evidence type="ECO:0008006" key="5">
    <source>
        <dbReference type="Google" id="ProtNLM"/>
    </source>
</evidence>
<keyword evidence="4" id="KW-1185">Reference proteome</keyword>
<dbReference type="EMBL" id="MKQR01000017">
    <property type="protein sequence ID" value="OLR92265.1"/>
    <property type="molecule type" value="Genomic_DNA"/>
</dbReference>
<dbReference type="OrthoDB" id="3706681at2"/>
<evidence type="ECO:0000256" key="1">
    <source>
        <dbReference type="SAM" id="Phobius"/>
    </source>
</evidence>
<proteinExistence type="predicted"/>
<name>A0A1Q9LJU7_9PSEU</name>
<dbReference type="Proteomes" id="UP000186040">
    <property type="component" value="Unassembled WGS sequence"/>
</dbReference>
<keyword evidence="1" id="KW-1133">Transmembrane helix</keyword>
<dbReference type="AlphaFoldDB" id="A0A1Q9LJU7"/>
<reference evidence="3 4" key="1">
    <citation type="submission" date="2016-10" db="EMBL/GenBank/DDBJ databases">
        <title>The Draft Genome Sequence of Actinokineospora bangkokensis 44EHWT reveals the biosynthetic pathway of antifungal compounds Thailandins with unusual extender unit butylmalonyl-CoA.</title>
        <authorList>
            <person name="Greule A."/>
            <person name="Intra B."/>
            <person name="Flemming S."/>
            <person name="Rommel M.G."/>
            <person name="Panbangred W."/>
            <person name="Bechthold A."/>
        </authorList>
    </citation>
    <scope>NUCLEOTIDE SEQUENCE [LARGE SCALE GENOMIC DNA]</scope>
    <source>
        <strain evidence="3 4">44EHW</strain>
    </source>
</reference>
<feature type="signal peptide" evidence="2">
    <location>
        <begin position="1"/>
        <end position="23"/>
    </location>
</feature>
<evidence type="ECO:0000256" key="2">
    <source>
        <dbReference type="SAM" id="SignalP"/>
    </source>
</evidence>